<feature type="compositionally biased region" description="Polar residues" evidence="2">
    <location>
        <begin position="481"/>
        <end position="491"/>
    </location>
</feature>
<feature type="non-terminal residue" evidence="3">
    <location>
        <position position="1"/>
    </location>
</feature>
<name>A0A146KCC5_9EUKA</name>
<evidence type="ECO:0000256" key="1">
    <source>
        <dbReference type="SAM" id="Coils"/>
    </source>
</evidence>
<accession>A0A146KCC5</accession>
<keyword evidence="1" id="KW-0175">Coiled coil</keyword>
<evidence type="ECO:0000256" key="2">
    <source>
        <dbReference type="SAM" id="MobiDB-lite"/>
    </source>
</evidence>
<reference evidence="3" key="1">
    <citation type="submission" date="2015-07" db="EMBL/GenBank/DDBJ databases">
        <title>Adaptation to a free-living lifestyle via gene acquisitions in the diplomonad Trepomonas sp. PC1.</title>
        <authorList>
            <person name="Xu F."/>
            <person name="Jerlstrom-Hultqvist J."/>
            <person name="Kolisko M."/>
            <person name="Simpson A.G.B."/>
            <person name="Roger A.J."/>
            <person name="Svard S.G."/>
            <person name="Andersson J.O."/>
        </authorList>
    </citation>
    <scope>NUCLEOTIDE SEQUENCE</scope>
    <source>
        <strain evidence="3">PC1</strain>
    </source>
</reference>
<dbReference type="AlphaFoldDB" id="A0A146KCC5"/>
<organism evidence="3">
    <name type="scientific">Trepomonas sp. PC1</name>
    <dbReference type="NCBI Taxonomy" id="1076344"/>
    <lineage>
        <taxon>Eukaryota</taxon>
        <taxon>Metamonada</taxon>
        <taxon>Diplomonadida</taxon>
        <taxon>Hexamitidae</taxon>
        <taxon>Hexamitinae</taxon>
        <taxon>Trepomonas</taxon>
    </lineage>
</organism>
<gene>
    <name evidence="3" type="ORF">TPC1_12865</name>
</gene>
<proteinExistence type="predicted"/>
<feature type="compositionally biased region" description="Low complexity" evidence="2">
    <location>
        <begin position="116"/>
        <end position="129"/>
    </location>
</feature>
<protein>
    <submittedName>
        <fullName evidence="3">Uncharacterized protein</fullName>
    </submittedName>
</protein>
<dbReference type="EMBL" id="GDID01002136">
    <property type="protein sequence ID" value="JAP94470.1"/>
    <property type="molecule type" value="Transcribed_RNA"/>
</dbReference>
<feature type="region of interest" description="Disordered" evidence="2">
    <location>
        <begin position="469"/>
        <end position="491"/>
    </location>
</feature>
<feature type="region of interest" description="Disordered" evidence="2">
    <location>
        <begin position="116"/>
        <end position="135"/>
    </location>
</feature>
<evidence type="ECO:0000313" key="3">
    <source>
        <dbReference type="EMBL" id="JAP94470.1"/>
    </source>
</evidence>
<sequence>VSLRSYSPRQKDVINSPRSIIACRRIGIDPSQLISQQLQQDEKQKIVQSLQLEYAKIKVDGITESEFKSVGAPQQLLKYVQSTASADNQIIANLLQRQQRELEFEKQRSYKQAQFAEQQEQQKQQQQQHQLKKQRERELFQKEMIEEKKQKQTEKMIKLKQEQEESQRKLEQTRLEKLRKQQERDQVQKQIMEQQRLQQQEQLQKINAANQQKYQQAQQFFLQSSQLKHETITHQLQESSQRTANQKLLQKEQLISKIQQSEELQRKKQRILEENQRQQLLQKEMLALQLQKSFQEKLQLQKQFLSEKKEKFAEKNNLEKQKLQKMNEFILQQQKEKENSLKKKLEKEELTFQQSQSQIQQKSLLIGESLAQKFTQQSSLQEMIQAEKEYKTSLNRAVVQLRSQKAENFVHQRESVKTSISSIAQQNEALKSYIEYLKFYSPVAHLYKNGQLTDQQIIDQAKEFLKTQSAKSLEKPAAKQQPENSQIETFSQGQKSIFRMNKLMEQETKREAQRQIEMKNCPNDEKQVLLMKHQQERIKVAHQLEDLRKGLK</sequence>
<feature type="coiled-coil region" evidence="1">
    <location>
        <begin position="254"/>
        <end position="351"/>
    </location>
</feature>